<evidence type="ECO:0000313" key="2">
    <source>
        <dbReference type="Proteomes" id="UP000305874"/>
    </source>
</evidence>
<comment type="caution">
    <text evidence="1">The sequence shown here is derived from an EMBL/GenBank/DDBJ whole genome shotgun (WGS) entry which is preliminary data.</text>
</comment>
<evidence type="ECO:0000313" key="1">
    <source>
        <dbReference type="EMBL" id="TMP87368.1"/>
    </source>
</evidence>
<reference evidence="2" key="2">
    <citation type="submission" date="2019-06" db="EMBL/GenBank/DDBJ databases">
        <title>Co-occurence of chitin degradation, pigmentation and bioactivity in marine Pseudoalteromonas.</title>
        <authorList>
            <person name="Sonnenschein E.C."/>
            <person name="Bech P.K."/>
        </authorList>
    </citation>
    <scope>NUCLEOTIDE SEQUENCE [LARGE SCALE GENOMIC DNA]</scope>
    <source>
        <strain evidence="2">S2897</strain>
    </source>
</reference>
<dbReference type="AlphaFoldDB" id="A0A5S3Z567"/>
<organism evidence="1 2">
    <name type="scientific">Pseudoalteromonas ruthenica</name>
    <dbReference type="NCBI Taxonomy" id="151081"/>
    <lineage>
        <taxon>Bacteria</taxon>
        <taxon>Pseudomonadati</taxon>
        <taxon>Pseudomonadota</taxon>
        <taxon>Gammaproteobacteria</taxon>
        <taxon>Alteromonadales</taxon>
        <taxon>Pseudoalteromonadaceae</taxon>
        <taxon>Pseudoalteromonas</taxon>
    </lineage>
</organism>
<accession>A0A5S3Z567</accession>
<dbReference type="Proteomes" id="UP000305874">
    <property type="component" value="Unassembled WGS sequence"/>
</dbReference>
<proteinExistence type="predicted"/>
<dbReference type="EMBL" id="PNCG01000009">
    <property type="protein sequence ID" value="TMP87368.1"/>
    <property type="molecule type" value="Genomic_DNA"/>
</dbReference>
<reference evidence="1 2" key="1">
    <citation type="submission" date="2017-12" db="EMBL/GenBank/DDBJ databases">
        <authorList>
            <person name="Paulsen S."/>
            <person name="Gram L.K."/>
        </authorList>
    </citation>
    <scope>NUCLEOTIDE SEQUENCE [LARGE SCALE GENOMIC DNA]</scope>
    <source>
        <strain evidence="1 2">S2897</strain>
    </source>
</reference>
<sequence length="59" mass="6884">MNTDFVLVSKNELTVRYYFHFKKVKSKQLKAESFNNLWSLSSIETLNLFASFSKTEIGC</sequence>
<name>A0A5S3Z567_9GAMM</name>
<protein>
    <submittedName>
        <fullName evidence="1">Uncharacterized protein</fullName>
    </submittedName>
</protein>
<gene>
    <name evidence="1" type="ORF">CWC05_09805</name>
</gene>